<feature type="domain" description="DNA replication/recombination mediator RecO N-terminal" evidence="1">
    <location>
        <begin position="1"/>
        <end position="72"/>
    </location>
</feature>
<gene>
    <name evidence="2" type="ORF">HELGO_WM3482</name>
</gene>
<name>A0A6S6SKL1_9BACT</name>
<dbReference type="InterPro" id="IPR022572">
    <property type="entry name" value="DNA_rep/recomb_RecO_N"/>
</dbReference>
<evidence type="ECO:0000313" key="2">
    <source>
        <dbReference type="EMBL" id="CAA6803298.1"/>
    </source>
</evidence>
<dbReference type="EMBL" id="CACVAP010000039">
    <property type="protein sequence ID" value="CAA6803298.1"/>
    <property type="molecule type" value="Genomic_DNA"/>
</dbReference>
<organism evidence="2">
    <name type="scientific">uncultured Sulfurovum sp</name>
    <dbReference type="NCBI Taxonomy" id="269237"/>
    <lineage>
        <taxon>Bacteria</taxon>
        <taxon>Pseudomonadati</taxon>
        <taxon>Campylobacterota</taxon>
        <taxon>Epsilonproteobacteria</taxon>
        <taxon>Campylobacterales</taxon>
        <taxon>Sulfurovaceae</taxon>
        <taxon>Sulfurovum</taxon>
        <taxon>environmental samples</taxon>
    </lineage>
</organism>
<protein>
    <recommendedName>
        <fullName evidence="1">DNA replication/recombination mediator RecO N-terminal domain-containing protein</fullName>
    </recommendedName>
</protein>
<dbReference type="Pfam" id="PF13114">
    <property type="entry name" value="RecO_N_2"/>
    <property type="match status" value="1"/>
</dbReference>
<reference evidence="2" key="1">
    <citation type="submission" date="2020-01" db="EMBL/GenBank/DDBJ databases">
        <authorList>
            <person name="Meier V. D."/>
            <person name="Meier V D."/>
        </authorList>
    </citation>
    <scope>NUCLEOTIDE SEQUENCE</scope>
    <source>
        <strain evidence="2">HLG_WM_MAG_06</strain>
    </source>
</reference>
<evidence type="ECO:0000259" key="1">
    <source>
        <dbReference type="Pfam" id="PF13114"/>
    </source>
</evidence>
<accession>A0A6S6SKL1</accession>
<proteinExistence type="predicted"/>
<dbReference type="NCBIfam" id="NF010483">
    <property type="entry name" value="PRK13908.1"/>
    <property type="match status" value="1"/>
</dbReference>
<sequence length="205" mass="24033">MHGFIINIKKAKNEDVIVTVINQNSLTDYWRFFGARHSILQIGNLVDFEISESKNNFMPNMRSLSHISFPWIFSNNHLLIWQNFIKLFEPHLKDTIELDSFYFNLLLEVAQKWNKQNPKRLAVEAYVSLLKHEGRLYDNGFCYVCEEVLDKEVGLMRAYLPAHPSCIYAPALNKDDVFKLYNTQSTIHLDDDIVDKLYFILLKGI</sequence>
<dbReference type="AlphaFoldDB" id="A0A6S6SKL1"/>